<evidence type="ECO:0000259" key="21">
    <source>
        <dbReference type="Pfam" id="PF16209"/>
    </source>
</evidence>
<dbReference type="FunFam" id="3.40.50.1000:FF:000014">
    <property type="entry name" value="Phospholipid-transporting ATPase"/>
    <property type="match status" value="1"/>
</dbReference>
<dbReference type="SFLD" id="SFLDS00003">
    <property type="entry name" value="Haloacid_Dehalogenase"/>
    <property type="match status" value="1"/>
</dbReference>
<organism evidence="23 24">
    <name type="scientific">Clytia hemisphaerica</name>
    <dbReference type="NCBI Taxonomy" id="252671"/>
    <lineage>
        <taxon>Eukaryota</taxon>
        <taxon>Metazoa</taxon>
        <taxon>Cnidaria</taxon>
        <taxon>Hydrozoa</taxon>
        <taxon>Hydroidolina</taxon>
        <taxon>Leptothecata</taxon>
        <taxon>Obeliida</taxon>
        <taxon>Clytiidae</taxon>
        <taxon>Clytia</taxon>
    </lineage>
</organism>
<comment type="catalytic activity">
    <reaction evidence="14 19">
        <text>ATP + H2O + phospholipidSide 1 = ADP + phosphate + phospholipidSide 2.</text>
        <dbReference type="EC" id="7.6.2.1"/>
    </reaction>
</comment>
<dbReference type="Pfam" id="PF13246">
    <property type="entry name" value="Cation_ATPase"/>
    <property type="match status" value="1"/>
</dbReference>
<dbReference type="GO" id="GO:0000287">
    <property type="term" value="F:magnesium ion binding"/>
    <property type="evidence" value="ECO:0007669"/>
    <property type="project" value="UniProtKB-UniRule"/>
</dbReference>
<feature type="binding site" evidence="18">
    <location>
        <position position="835"/>
    </location>
    <ligand>
        <name>Mg(2+)</name>
        <dbReference type="ChEBI" id="CHEBI:18420"/>
    </ligand>
</feature>
<dbReference type="InterPro" id="IPR059000">
    <property type="entry name" value="ATPase_P-type_domA"/>
</dbReference>
<feature type="binding site" evidence="17">
    <location>
        <position position="422"/>
    </location>
    <ligand>
        <name>ATP</name>
        <dbReference type="ChEBI" id="CHEBI:30616"/>
    </ligand>
</feature>
<feature type="domain" description="P-type ATPase N-terminal" evidence="21">
    <location>
        <begin position="56"/>
        <end position="115"/>
    </location>
</feature>
<dbReference type="InterPro" id="IPR018303">
    <property type="entry name" value="ATPase_P-typ_P_site"/>
</dbReference>
<evidence type="ECO:0000256" key="4">
    <source>
        <dbReference type="ARBA" id="ARBA00022475"/>
    </source>
</evidence>
<feature type="binding site" evidence="17">
    <location>
        <position position="814"/>
    </location>
    <ligand>
        <name>ATP</name>
        <dbReference type="ChEBI" id="CHEBI:30616"/>
    </ligand>
</feature>
<comment type="cofactor">
    <cofactor evidence="18">
        <name>Mg(2+)</name>
        <dbReference type="ChEBI" id="CHEBI:18420"/>
    </cofactor>
</comment>
<dbReference type="InterPro" id="IPR032631">
    <property type="entry name" value="P-type_ATPase_N"/>
</dbReference>
<dbReference type="Proteomes" id="UP000594262">
    <property type="component" value="Unplaced"/>
</dbReference>
<keyword evidence="4" id="KW-1003">Cell membrane</keyword>
<evidence type="ECO:0000256" key="19">
    <source>
        <dbReference type="RuleBase" id="RU362033"/>
    </source>
</evidence>
<keyword evidence="12 19" id="KW-1133">Transmembrane helix</keyword>
<dbReference type="FunFam" id="3.40.1110.10:FF:000087">
    <property type="entry name" value="Phospholipid-transporting ATPase"/>
    <property type="match status" value="1"/>
</dbReference>
<evidence type="ECO:0000256" key="1">
    <source>
        <dbReference type="ARBA" id="ARBA00004141"/>
    </source>
</evidence>
<feature type="binding site" evidence="18">
    <location>
        <position position="839"/>
    </location>
    <ligand>
        <name>Mg(2+)</name>
        <dbReference type="ChEBI" id="CHEBI:18420"/>
    </ligand>
</feature>
<dbReference type="PRINTS" id="PR00119">
    <property type="entry name" value="CATATPASE"/>
</dbReference>
<dbReference type="AlphaFoldDB" id="A0A7M5XKB7"/>
<dbReference type="Pfam" id="PF16212">
    <property type="entry name" value="PhoLip_ATPase_C"/>
    <property type="match status" value="1"/>
</dbReference>
<feature type="transmembrane region" description="Helical" evidence="19">
    <location>
        <begin position="1043"/>
        <end position="1064"/>
    </location>
</feature>
<comment type="catalytic activity">
    <reaction evidence="15">
        <text>a 1,2-diacyl-sn-glycero-3-phospho-L-serine(out) + ATP + H2O = a 1,2-diacyl-sn-glycero-3-phospho-L-serine(in) + ADP + phosphate + H(+)</text>
        <dbReference type="Rhea" id="RHEA:38567"/>
        <dbReference type="ChEBI" id="CHEBI:15377"/>
        <dbReference type="ChEBI" id="CHEBI:15378"/>
        <dbReference type="ChEBI" id="CHEBI:30616"/>
        <dbReference type="ChEBI" id="CHEBI:43474"/>
        <dbReference type="ChEBI" id="CHEBI:57262"/>
        <dbReference type="ChEBI" id="CHEBI:456216"/>
    </reaction>
    <physiologicalReaction direction="left-to-right" evidence="15">
        <dbReference type="Rhea" id="RHEA:38568"/>
    </physiologicalReaction>
</comment>
<evidence type="ECO:0000256" key="2">
    <source>
        <dbReference type="ARBA" id="ARBA00004236"/>
    </source>
</evidence>
<feature type="binding site" evidence="17">
    <location>
        <position position="552"/>
    </location>
    <ligand>
        <name>ATP</name>
        <dbReference type="ChEBI" id="CHEBI:30616"/>
    </ligand>
</feature>
<feature type="binding site" evidence="17">
    <location>
        <position position="838"/>
    </location>
    <ligand>
        <name>ATP</name>
        <dbReference type="ChEBI" id="CHEBI:30616"/>
    </ligand>
</feature>
<keyword evidence="5" id="KW-0597">Phosphoprotein</keyword>
<feature type="binding site" evidence="17">
    <location>
        <position position="507"/>
    </location>
    <ligand>
        <name>ATP</name>
        <dbReference type="ChEBI" id="CHEBI:30616"/>
    </ligand>
</feature>
<accession>A0A7M5XKB7</accession>
<dbReference type="InterPro" id="IPR023214">
    <property type="entry name" value="HAD_sf"/>
</dbReference>
<comment type="subcellular location">
    <subcellularLocation>
        <location evidence="2">Cell membrane</location>
    </subcellularLocation>
    <subcellularLocation>
        <location evidence="1 19">Membrane</location>
        <topology evidence="1 19">Multi-pass membrane protein</topology>
    </subcellularLocation>
</comment>
<comment type="similarity">
    <text evidence="3 19">Belongs to the cation transport ATPase (P-type) (TC 3.A.3) family. Type IV subfamily.</text>
</comment>
<evidence type="ECO:0000259" key="22">
    <source>
        <dbReference type="Pfam" id="PF16212"/>
    </source>
</evidence>
<sequence>MDCLKKLFSKDKNRPERSLYSLVENYGSVPGSDEGNDMVDKGGGNKNERQISIHNRIIPHKRFCSNKISTAKYNLATFFPKFLLEQFTRYANLFFLLIALLQQIPNVSPTGRYTTAIPLLIVLSCSAIKEIIEDFNRHRQDDQINNRLVEVVRNDEFVKIRWTKVMVGDLVKIGNGEFFPADLILIASSEPMGMCYIETANLDGETNLKIRQALPLTAGITSKQLAVQLRGQIVCEGPNNRLYDFVGNIRANDQEGVPLSSDQVLLRGAQLRNTQWIYGVVVYTGHESKLLQNATAAPIKRSNVDHTTNLQILFLFGLLITLAFFSAIGSIVWTSDHEKDWYFGFQETSAQNFGFTFLTFFILYNNLIPISLPVTLEVVKFIQAQFINWDMKMYYEPSDTPAMARTSNLNEELGQVKYIFSDKTGTLTRNIMELKKLSIAGKVYSLFEKGKEGEELSSQLSLAMRTEEQKENIQDFVSLLSVCHTVVPERDREDSTHIIYQGASPDEEALVKGSVQMGCRFTTRTPTAVIIDVERNGERVDRIYEILNVLEFNSTRKRMSVIVKTPEGQIKVMTKGADNVIFERLAEHQNEMVEQTLQHLRDFANEGLRTLCIAYTDLDPQEYEEWNMLFHKASLEIDNRDTKVAEVAELIEKNLTLMGATAIEDKLQDEVPESIAKLSQANIKIWVLTGDKQETAINIGFSCKLLTRHLELLICEEGSTREQVKQWINSKIDQYHIERFQPDEQSIWPKFLQRLPCFRPKKPKREASVIKDLALIMTGSNIHHALSEEVKEDFLDLALVCRAVVACRVSPLQKSLLVQLVKENVQGAITLAVGDGANDVSMIQSAHVGVGISGQEGLQAAGASDYAIAQFKYLNRLLLVHGAFSYQRLAKLILYSFYKNICLYVIELWFATVNGFSGQILFDKWCIGLYNVIFTFLPPLAFGLFDRTCSETAREKVPKLYKNSQQSDLFNVKVFWLWIGTAIMHSIILYYLPAYVFKFDTPFGDGSTVGQWFVGNVVYTCVVIAVCLKAAIELDTWNILSHFAIWGSIGSWFLFLLIYCRPFIAMTLAPNMIGQDMMLYSCPTFWLTILCIPVITLAPDFLYHAFQREFKKNTRQRIQEIELSGDDPANWTLDDNGFPIVYREPRERVGTNASIQSNHGFAFNTAEKPKGILMNDVMLKTDSTFTKPTGN</sequence>
<dbReference type="SUPFAM" id="SSF56784">
    <property type="entry name" value="HAD-like"/>
    <property type="match status" value="1"/>
</dbReference>
<evidence type="ECO:0000256" key="16">
    <source>
        <dbReference type="PIRSR" id="PIRSR606539-1"/>
    </source>
</evidence>
<evidence type="ECO:0000256" key="11">
    <source>
        <dbReference type="ARBA" id="ARBA00022967"/>
    </source>
</evidence>
<evidence type="ECO:0000256" key="3">
    <source>
        <dbReference type="ARBA" id="ARBA00008109"/>
    </source>
</evidence>
<evidence type="ECO:0000256" key="7">
    <source>
        <dbReference type="ARBA" id="ARBA00022723"/>
    </source>
</evidence>
<dbReference type="GO" id="GO:0140326">
    <property type="term" value="F:ATPase-coupled intramembrane lipid transporter activity"/>
    <property type="evidence" value="ECO:0007669"/>
    <property type="project" value="UniProtKB-EC"/>
</dbReference>
<name>A0A7M5XKB7_9CNID</name>
<evidence type="ECO:0000256" key="8">
    <source>
        <dbReference type="ARBA" id="ARBA00022741"/>
    </source>
</evidence>
<dbReference type="PROSITE" id="PS00154">
    <property type="entry name" value="ATPASE_E1_E2"/>
    <property type="match status" value="1"/>
</dbReference>
<dbReference type="SFLD" id="SFLDF00027">
    <property type="entry name" value="p-type_atpase"/>
    <property type="match status" value="1"/>
</dbReference>
<feature type="binding site" evidence="17">
    <location>
        <position position="839"/>
    </location>
    <ligand>
        <name>ATP</name>
        <dbReference type="ChEBI" id="CHEBI:30616"/>
    </ligand>
</feature>
<keyword evidence="7 18" id="KW-0479">Metal-binding</keyword>
<protein>
    <recommendedName>
        <fullName evidence="19">Phospholipid-transporting ATPase</fullName>
        <ecNumber evidence="19">7.6.2.1</ecNumber>
    </recommendedName>
</protein>
<keyword evidence="9 17" id="KW-0067">ATP-binding</keyword>
<keyword evidence="8 17" id="KW-0547">Nucleotide-binding</keyword>
<feature type="transmembrane region" description="Helical" evidence="19">
    <location>
        <begin position="928"/>
        <end position="949"/>
    </location>
</feature>
<dbReference type="GeneID" id="136806246"/>
<feature type="binding site" evidence="17">
    <location>
        <position position="689"/>
    </location>
    <ligand>
        <name>ATP</name>
        <dbReference type="ChEBI" id="CHEBI:30616"/>
    </ligand>
</feature>
<evidence type="ECO:0000256" key="13">
    <source>
        <dbReference type="ARBA" id="ARBA00023136"/>
    </source>
</evidence>
<dbReference type="OrthoDB" id="377733at2759"/>
<dbReference type="EnsemblMetazoa" id="CLYHEMT024450.1">
    <property type="protein sequence ID" value="CLYHEMP024450.1"/>
    <property type="gene ID" value="CLYHEMG024450"/>
</dbReference>
<dbReference type="GO" id="GO:0005524">
    <property type="term" value="F:ATP binding"/>
    <property type="evidence" value="ECO:0007669"/>
    <property type="project" value="UniProtKB-UniRule"/>
</dbReference>
<evidence type="ECO:0000256" key="9">
    <source>
        <dbReference type="ARBA" id="ARBA00022840"/>
    </source>
</evidence>
<reference evidence="23" key="1">
    <citation type="submission" date="2021-01" db="UniProtKB">
        <authorList>
            <consortium name="EnsemblMetazoa"/>
        </authorList>
    </citation>
    <scope>IDENTIFICATION</scope>
</reference>
<evidence type="ECO:0000256" key="6">
    <source>
        <dbReference type="ARBA" id="ARBA00022692"/>
    </source>
</evidence>
<dbReference type="PANTHER" id="PTHR24092">
    <property type="entry name" value="PROBABLE PHOSPHOLIPID-TRANSPORTING ATPASE"/>
    <property type="match status" value="1"/>
</dbReference>
<dbReference type="CDD" id="cd02073">
    <property type="entry name" value="P-type_ATPase_APLT_Dnf-like"/>
    <property type="match status" value="1"/>
</dbReference>
<dbReference type="Pfam" id="PF00122">
    <property type="entry name" value="E1-E2_ATPase"/>
    <property type="match status" value="1"/>
</dbReference>
<dbReference type="FunFam" id="2.70.150.10:FF:000021">
    <property type="entry name" value="Phospholipid-transporting ATPase"/>
    <property type="match status" value="1"/>
</dbReference>
<dbReference type="GO" id="GO:0016887">
    <property type="term" value="F:ATP hydrolysis activity"/>
    <property type="evidence" value="ECO:0007669"/>
    <property type="project" value="InterPro"/>
</dbReference>
<dbReference type="NCBIfam" id="TIGR01652">
    <property type="entry name" value="ATPase-Plipid"/>
    <property type="match status" value="1"/>
</dbReference>
<feature type="binding site" evidence="17">
    <location>
        <position position="691"/>
    </location>
    <ligand>
        <name>ATP</name>
        <dbReference type="ChEBI" id="CHEBI:30616"/>
    </ligand>
</feature>
<dbReference type="SUPFAM" id="SSF81665">
    <property type="entry name" value="Calcium ATPase, transmembrane domain M"/>
    <property type="match status" value="1"/>
</dbReference>
<feature type="binding site" evidence="17">
    <location>
        <position position="808"/>
    </location>
    <ligand>
        <name>ATP</name>
        <dbReference type="ChEBI" id="CHEBI:30616"/>
    </ligand>
</feature>
<dbReference type="PANTHER" id="PTHR24092:SF150">
    <property type="entry name" value="PHOSPHOLIPID-TRANSPORTING ATPASE"/>
    <property type="match status" value="1"/>
</dbReference>
<keyword evidence="13 19" id="KW-0472">Membrane</keyword>
<keyword evidence="6 19" id="KW-0812">Transmembrane</keyword>
<dbReference type="SUPFAM" id="SSF81660">
    <property type="entry name" value="Metal cation-transporting ATPase, ATP-binding domain N"/>
    <property type="match status" value="1"/>
</dbReference>
<dbReference type="InterPro" id="IPR032630">
    <property type="entry name" value="P_typ_ATPase_c"/>
</dbReference>
<evidence type="ECO:0000256" key="12">
    <source>
        <dbReference type="ARBA" id="ARBA00022989"/>
    </source>
</evidence>
<feature type="transmembrane region" description="Helical" evidence="19">
    <location>
        <begin position="1012"/>
        <end position="1031"/>
    </location>
</feature>
<dbReference type="NCBIfam" id="TIGR01494">
    <property type="entry name" value="ATPase_P-type"/>
    <property type="match status" value="2"/>
</dbReference>
<dbReference type="GO" id="GO:0005886">
    <property type="term" value="C:plasma membrane"/>
    <property type="evidence" value="ECO:0007669"/>
    <property type="project" value="UniProtKB-SubCell"/>
</dbReference>
<dbReference type="InterPro" id="IPR023299">
    <property type="entry name" value="ATPase_P-typ_cyto_dom_N"/>
</dbReference>
<proteinExistence type="inferred from homology"/>
<feature type="binding site" evidence="18">
    <location>
        <position position="424"/>
    </location>
    <ligand>
        <name>Mg(2+)</name>
        <dbReference type="ChEBI" id="CHEBI:18420"/>
    </ligand>
</feature>
<dbReference type="InterPro" id="IPR006539">
    <property type="entry name" value="P-type_ATPase_IV"/>
</dbReference>
<feature type="domain" description="P-type ATPase C-terminal" evidence="22">
    <location>
        <begin position="863"/>
        <end position="1112"/>
    </location>
</feature>
<keyword evidence="11 19" id="KW-1278">Translocase</keyword>
<dbReference type="InterPro" id="IPR001757">
    <property type="entry name" value="P_typ_ATPase"/>
</dbReference>
<dbReference type="InterPro" id="IPR044492">
    <property type="entry name" value="P_typ_ATPase_HD_dom"/>
</dbReference>
<dbReference type="Pfam" id="PF16209">
    <property type="entry name" value="PhoLip_ATPase_N"/>
    <property type="match status" value="1"/>
</dbReference>
<evidence type="ECO:0000256" key="5">
    <source>
        <dbReference type="ARBA" id="ARBA00022553"/>
    </source>
</evidence>
<feature type="transmembrane region" description="Helical" evidence="19">
    <location>
        <begin position="310"/>
        <end position="333"/>
    </location>
</feature>
<dbReference type="Gene3D" id="3.40.1110.10">
    <property type="entry name" value="Calcium-transporting ATPase, cytoplasmic domain N"/>
    <property type="match status" value="1"/>
</dbReference>
<keyword evidence="24" id="KW-1185">Reference proteome</keyword>
<dbReference type="InterPro" id="IPR036412">
    <property type="entry name" value="HAD-like_sf"/>
</dbReference>
<dbReference type="Gene3D" id="3.40.50.1000">
    <property type="entry name" value="HAD superfamily/HAD-like"/>
    <property type="match status" value="1"/>
</dbReference>
<dbReference type="GO" id="GO:0005802">
    <property type="term" value="C:trans-Golgi network"/>
    <property type="evidence" value="ECO:0007669"/>
    <property type="project" value="TreeGrafter"/>
</dbReference>
<feature type="binding site" evidence="17">
    <location>
        <position position="424"/>
    </location>
    <ligand>
        <name>ATP</name>
        <dbReference type="ChEBI" id="CHEBI:30616"/>
    </ligand>
</feature>
<feature type="active site" description="4-aspartylphosphate intermediate" evidence="16">
    <location>
        <position position="422"/>
    </location>
</feature>
<feature type="binding site" evidence="17">
    <location>
        <position position="423"/>
    </location>
    <ligand>
        <name>ATP</name>
        <dbReference type="ChEBI" id="CHEBI:30616"/>
    </ligand>
</feature>
<feature type="transmembrane region" description="Helical" evidence="19">
    <location>
        <begin position="970"/>
        <end position="992"/>
    </location>
</feature>
<evidence type="ECO:0000259" key="20">
    <source>
        <dbReference type="Pfam" id="PF00122"/>
    </source>
</evidence>
<feature type="binding site" evidence="17">
    <location>
        <position position="609"/>
    </location>
    <ligand>
        <name>ATP</name>
        <dbReference type="ChEBI" id="CHEBI:30616"/>
    </ligand>
</feature>
<dbReference type="Gene3D" id="2.70.150.10">
    <property type="entry name" value="Calcium-transporting ATPase, cytoplasmic transduction domain A"/>
    <property type="match status" value="1"/>
</dbReference>
<evidence type="ECO:0000256" key="17">
    <source>
        <dbReference type="PIRSR" id="PIRSR606539-2"/>
    </source>
</evidence>
<dbReference type="SUPFAM" id="SSF81653">
    <property type="entry name" value="Calcium ATPase, transduction domain A"/>
    <property type="match status" value="1"/>
</dbReference>
<feature type="domain" description="P-type ATPase A" evidence="20">
    <location>
        <begin position="147"/>
        <end position="207"/>
    </location>
</feature>
<feature type="transmembrane region" description="Helical" evidence="19">
    <location>
        <begin position="1084"/>
        <end position="1106"/>
    </location>
</feature>
<dbReference type="InterPro" id="IPR008250">
    <property type="entry name" value="ATPase_P-typ_transduc_dom_A_sf"/>
</dbReference>
<dbReference type="InterPro" id="IPR023298">
    <property type="entry name" value="ATPase_P-typ_TM_dom_sf"/>
</dbReference>
<feature type="transmembrane region" description="Helical" evidence="19">
    <location>
        <begin position="353"/>
        <end position="376"/>
    </location>
</feature>
<dbReference type="RefSeq" id="XP_066918904.1">
    <property type="nucleotide sequence ID" value="XM_067062803.1"/>
</dbReference>
<feature type="binding site" evidence="17">
    <location>
        <position position="690"/>
    </location>
    <ligand>
        <name>ATP</name>
        <dbReference type="ChEBI" id="CHEBI:30616"/>
    </ligand>
</feature>
<dbReference type="EC" id="7.6.2.1" evidence="19"/>
<feature type="binding site" evidence="18">
    <location>
        <position position="422"/>
    </location>
    <ligand>
        <name>Mg(2+)</name>
        <dbReference type="ChEBI" id="CHEBI:18420"/>
    </ligand>
</feature>
<evidence type="ECO:0000256" key="15">
    <source>
        <dbReference type="ARBA" id="ARBA00051303"/>
    </source>
</evidence>
<keyword evidence="10 18" id="KW-0460">Magnesium</keyword>
<evidence type="ECO:0000256" key="18">
    <source>
        <dbReference type="PIRSR" id="PIRSR606539-3"/>
    </source>
</evidence>
<evidence type="ECO:0000313" key="24">
    <source>
        <dbReference type="Proteomes" id="UP000594262"/>
    </source>
</evidence>
<evidence type="ECO:0000313" key="23">
    <source>
        <dbReference type="EnsemblMetazoa" id="CLYHEMP024450.1"/>
    </source>
</evidence>
<evidence type="ECO:0000256" key="14">
    <source>
        <dbReference type="ARBA" id="ARBA00034036"/>
    </source>
</evidence>
<evidence type="ECO:0000256" key="10">
    <source>
        <dbReference type="ARBA" id="ARBA00022842"/>
    </source>
</evidence>
<dbReference type="SFLD" id="SFLDG00002">
    <property type="entry name" value="C1.7:_P-type_atpase_like"/>
    <property type="match status" value="1"/>
</dbReference>
<feature type="binding site" evidence="17">
    <location>
        <position position="575"/>
    </location>
    <ligand>
        <name>ATP</name>
        <dbReference type="ChEBI" id="CHEBI:30616"/>
    </ligand>
</feature>
<dbReference type="GO" id="GO:0045332">
    <property type="term" value="P:phospholipid translocation"/>
    <property type="evidence" value="ECO:0007669"/>
    <property type="project" value="TreeGrafter"/>
</dbReference>